<evidence type="ECO:0000256" key="2">
    <source>
        <dbReference type="ARBA" id="ARBA00006208"/>
    </source>
</evidence>
<evidence type="ECO:0000256" key="6">
    <source>
        <dbReference type="SAM" id="Phobius"/>
    </source>
</evidence>
<proteinExistence type="inferred from homology"/>
<feature type="transmembrane region" description="Helical" evidence="6">
    <location>
        <begin position="148"/>
        <end position="169"/>
    </location>
</feature>
<evidence type="ECO:0000256" key="5">
    <source>
        <dbReference type="ARBA" id="ARBA00023136"/>
    </source>
</evidence>
<dbReference type="EMBL" id="GEMB01003726">
    <property type="protein sequence ID" value="JAR99494.1"/>
    <property type="molecule type" value="Transcribed_RNA"/>
</dbReference>
<accession>A0A170Y2S0</accession>
<evidence type="ECO:0000313" key="7">
    <source>
        <dbReference type="EMBL" id="JAR99494.1"/>
    </source>
</evidence>
<dbReference type="InterPro" id="IPR006696">
    <property type="entry name" value="DUF423"/>
</dbReference>
<sequence length="198" mass="21838">SAIIIDNYMFYSTIFSLDQFCQMTAMNIGDTLNYLFFTNPIATATSSSITKSVQALSTGLHSFLPKQSPPQIIKMDPEPLWKLASSSSYFVKIAGISGASAVILGAYGAHSLLPNEEKDENIKKAFETANRYHFIHTLALLGVPLCRYPSLSGCLFILGLSMFCGTCYYSSLTGDHRFRRLTPIGGTFFILGWLSLFI</sequence>
<protein>
    <submittedName>
        <fullName evidence="7">Transmembrane protein 256-like protein isoform x1</fullName>
    </submittedName>
</protein>
<dbReference type="PANTHER" id="PTHR43461:SF1">
    <property type="entry name" value="TRANSMEMBRANE PROTEIN 256"/>
    <property type="match status" value="1"/>
</dbReference>
<dbReference type="GO" id="GO:0016020">
    <property type="term" value="C:membrane"/>
    <property type="evidence" value="ECO:0007669"/>
    <property type="project" value="UniProtKB-SubCell"/>
</dbReference>
<dbReference type="AlphaFoldDB" id="A0A170Y2S0"/>
<keyword evidence="4 6" id="KW-1133">Transmembrane helix</keyword>
<organism evidence="7">
    <name type="scientific">Triatoma infestans</name>
    <name type="common">Assassin bug</name>
    <dbReference type="NCBI Taxonomy" id="30076"/>
    <lineage>
        <taxon>Eukaryota</taxon>
        <taxon>Metazoa</taxon>
        <taxon>Ecdysozoa</taxon>
        <taxon>Arthropoda</taxon>
        <taxon>Hexapoda</taxon>
        <taxon>Insecta</taxon>
        <taxon>Pterygota</taxon>
        <taxon>Neoptera</taxon>
        <taxon>Paraneoptera</taxon>
        <taxon>Hemiptera</taxon>
        <taxon>Heteroptera</taxon>
        <taxon>Panheteroptera</taxon>
        <taxon>Cimicomorpha</taxon>
        <taxon>Reduviidae</taxon>
        <taxon>Triatominae</taxon>
        <taxon>Triatoma</taxon>
    </lineage>
</organism>
<feature type="transmembrane region" description="Helical" evidence="6">
    <location>
        <begin position="181"/>
        <end position="197"/>
    </location>
</feature>
<evidence type="ECO:0000256" key="3">
    <source>
        <dbReference type="ARBA" id="ARBA00022692"/>
    </source>
</evidence>
<comment type="similarity">
    <text evidence="2">Belongs to the TMEM256 family.</text>
</comment>
<reference evidence="7" key="1">
    <citation type="submission" date="2016-04" db="EMBL/GenBank/DDBJ databases">
        <authorList>
            <person name="Calderon-Fernandez G.M.Sr."/>
        </authorList>
    </citation>
    <scope>NUCLEOTIDE SEQUENCE</scope>
    <source>
        <strain evidence="7">Int1</strain>
        <tissue evidence="7">Integument</tissue>
    </source>
</reference>
<feature type="non-terminal residue" evidence="7">
    <location>
        <position position="1"/>
    </location>
</feature>
<dbReference type="Pfam" id="PF04241">
    <property type="entry name" value="DUF423"/>
    <property type="match status" value="1"/>
</dbReference>
<reference evidence="7" key="2">
    <citation type="journal article" date="2017" name="J. Med. Entomol.">
        <title>Transcriptome Analysis of the Triatoma infestans (Hemiptera: Reduviidae) Integument.</title>
        <authorList>
            <person name="Calderon-Fernandez G.M."/>
            <person name="Moriconi D.E."/>
            <person name="Dulbecco A.B."/>
            <person name="Juarez M.P."/>
        </authorList>
    </citation>
    <scope>NUCLEOTIDE SEQUENCE</scope>
    <source>
        <strain evidence="7">Int1</strain>
        <tissue evidence="7">Integument</tissue>
    </source>
</reference>
<keyword evidence="3 6" id="KW-0812">Transmembrane</keyword>
<name>A0A170Y2S0_TRIIF</name>
<keyword evidence="5 6" id="KW-0472">Membrane</keyword>
<evidence type="ECO:0000256" key="4">
    <source>
        <dbReference type="ARBA" id="ARBA00022989"/>
    </source>
</evidence>
<comment type="subcellular location">
    <subcellularLocation>
        <location evidence="1">Membrane</location>
        <topology evidence="1">Multi-pass membrane protein</topology>
    </subcellularLocation>
</comment>
<dbReference type="PANTHER" id="PTHR43461">
    <property type="entry name" value="TRANSMEMBRANE PROTEIN 256"/>
    <property type="match status" value="1"/>
</dbReference>
<evidence type="ECO:0000256" key="1">
    <source>
        <dbReference type="ARBA" id="ARBA00004141"/>
    </source>
</evidence>